<dbReference type="AlphaFoldDB" id="A0AAV6WNT5"/>
<dbReference type="Pfam" id="PF00646">
    <property type="entry name" value="F-box"/>
    <property type="match status" value="1"/>
</dbReference>
<gene>
    <name evidence="3" type="ORF">BUALT_Bualt14G0081600</name>
</gene>
<accession>A0AAV6WNT5</accession>
<evidence type="ECO:0000313" key="3">
    <source>
        <dbReference type="EMBL" id="KAG8370092.1"/>
    </source>
</evidence>
<dbReference type="Gene3D" id="3.80.10.10">
    <property type="entry name" value="Ribonuclease Inhibitor"/>
    <property type="match status" value="2"/>
</dbReference>
<name>A0AAV6WNT5_9LAMI</name>
<dbReference type="Pfam" id="PF24758">
    <property type="entry name" value="LRR_At5g56370"/>
    <property type="match status" value="2"/>
</dbReference>
<evidence type="ECO:0000259" key="1">
    <source>
        <dbReference type="Pfam" id="PF00646"/>
    </source>
</evidence>
<organism evidence="3 4">
    <name type="scientific">Buddleja alternifolia</name>
    <dbReference type="NCBI Taxonomy" id="168488"/>
    <lineage>
        <taxon>Eukaryota</taxon>
        <taxon>Viridiplantae</taxon>
        <taxon>Streptophyta</taxon>
        <taxon>Embryophyta</taxon>
        <taxon>Tracheophyta</taxon>
        <taxon>Spermatophyta</taxon>
        <taxon>Magnoliopsida</taxon>
        <taxon>eudicotyledons</taxon>
        <taxon>Gunneridae</taxon>
        <taxon>Pentapetalae</taxon>
        <taxon>asterids</taxon>
        <taxon>lamiids</taxon>
        <taxon>Lamiales</taxon>
        <taxon>Scrophulariaceae</taxon>
        <taxon>Buddlejeae</taxon>
        <taxon>Buddleja</taxon>
    </lineage>
</organism>
<comment type="caution">
    <text evidence="3">The sequence shown here is derived from an EMBL/GenBank/DDBJ whole genome shotgun (WGS) entry which is preliminary data.</text>
</comment>
<dbReference type="EMBL" id="WHWC01000014">
    <property type="protein sequence ID" value="KAG8370092.1"/>
    <property type="molecule type" value="Genomic_DNA"/>
</dbReference>
<dbReference type="InterPro" id="IPR032675">
    <property type="entry name" value="LRR_dom_sf"/>
</dbReference>
<proteinExistence type="predicted"/>
<dbReference type="SUPFAM" id="SSF52047">
    <property type="entry name" value="RNI-like"/>
    <property type="match status" value="2"/>
</dbReference>
<evidence type="ECO:0008006" key="5">
    <source>
        <dbReference type="Google" id="ProtNLM"/>
    </source>
</evidence>
<sequence>MERGKRSEAINSQIQLPEAIIQHIQSLLNGKEAAQTSVVSKSWYNAWLTTPNLDLDEQFFEKHRICYSAEVEAEAADRFASFVKKTMKRYRELNLNIAKLRLRMTIIGLSSVSLANESIMKALHMGVSDLNLELRYSCFHPYEWYTLPHEVLEAEALIRLSASHCKIDWPLDRKLLCSRLESLILRYVHVRDDVVWNIISSCPLIENLLLSECDYFVGTNGELETFTLRSPLIEFCKGNVGSVIDGPIKVSEFHKLKSLFLQQVNFDEQFFSDFSLKFPCLEDLNLHYCLGNKEVRRQISSHSLRWISVTETRMLWVNFDVPNICKFTFSGPIFSCLSFTSVLKEWESDISISCYDSHLTASWFDSLKRFLTKLIPSKISLILRFFKVQHIYRVGEIEAHNESVELLCKRLIRQVNRNCCILNQNVFGQCDLQEVNVEYFEEALTEWTGPLPSAGSPSLETALFSASTNPKYGQKVRLRLKWGPCDGTGAARVLCEINQKEAKESTTSKCSGMITGLKKNGDALGLRMEAIDEHLQLHEPIIHHIQSFLSGKEAAWMAVLCKSWYNSWLTRPTLDFDERDFRIGCLATELIVKVVRMSVNNLNFEIYPPRTTFILPKEVFEAESLKMLSVFGCKIDGISGENVMCSRLKSLSLYNVSVGDDMIRDIISRCPLIENLVLSDCYDCRRFNISSHSLKYITLAHEEELKVKFDVPNMLKLKFSGSKIPSFRFSTASRECESDISIACSSYLDVSWFCELNNFLLHFIVSKMSLHIELVKENQFDNFVLEFQDLPRPIVDILTLKVNDLSSVCSALLDGIFWSFRPKVIAQCLFPISQNNEHPEFRSGKAENELVELLCKKLMDLRNGNGLKEVNAVYLDDTVMEWRPLPWIKLLNGLLSPVKEVQIRFRLRWDLPDGA</sequence>
<dbReference type="SUPFAM" id="SSF81383">
    <property type="entry name" value="F-box domain"/>
    <property type="match status" value="2"/>
</dbReference>
<dbReference type="PANTHER" id="PTHR34145:SF28">
    <property type="entry name" value="F-BOX DOMAIN-CONTAINING PROTEIN"/>
    <property type="match status" value="1"/>
</dbReference>
<feature type="domain" description="F-box" evidence="1">
    <location>
        <begin position="15"/>
        <end position="49"/>
    </location>
</feature>
<dbReference type="Proteomes" id="UP000826271">
    <property type="component" value="Unassembled WGS sequence"/>
</dbReference>
<feature type="domain" description="F-box/LRR-repeat protein 15/At3g58940/PEG3-like LRR" evidence="2">
    <location>
        <begin position="598"/>
        <end position="717"/>
    </location>
</feature>
<feature type="domain" description="F-box/LRR-repeat protein 15/At3g58940/PEG3-like LRR" evidence="2">
    <location>
        <begin position="138"/>
        <end position="215"/>
    </location>
</feature>
<evidence type="ECO:0000259" key="2">
    <source>
        <dbReference type="Pfam" id="PF24758"/>
    </source>
</evidence>
<evidence type="ECO:0000313" key="4">
    <source>
        <dbReference type="Proteomes" id="UP000826271"/>
    </source>
</evidence>
<dbReference type="InterPro" id="IPR055411">
    <property type="entry name" value="LRR_FXL15/At3g58940/PEG3-like"/>
</dbReference>
<dbReference type="InterPro" id="IPR036047">
    <property type="entry name" value="F-box-like_dom_sf"/>
</dbReference>
<keyword evidence="4" id="KW-1185">Reference proteome</keyword>
<reference evidence="3" key="1">
    <citation type="submission" date="2019-10" db="EMBL/GenBank/DDBJ databases">
        <authorList>
            <person name="Zhang R."/>
            <person name="Pan Y."/>
            <person name="Wang J."/>
            <person name="Ma R."/>
            <person name="Yu S."/>
        </authorList>
    </citation>
    <scope>NUCLEOTIDE SEQUENCE</scope>
    <source>
        <strain evidence="3">LA-IB0</strain>
        <tissue evidence="3">Leaf</tissue>
    </source>
</reference>
<dbReference type="PANTHER" id="PTHR34145">
    <property type="entry name" value="OS02G0105600 PROTEIN"/>
    <property type="match status" value="1"/>
</dbReference>
<dbReference type="InterPro" id="IPR001810">
    <property type="entry name" value="F-box_dom"/>
</dbReference>
<dbReference type="InterPro" id="IPR053772">
    <property type="entry name" value="At1g61320/At1g61330-like"/>
</dbReference>
<protein>
    <recommendedName>
        <fullName evidence="5">F-box protein</fullName>
    </recommendedName>
</protein>